<keyword evidence="2" id="KW-0479">Metal-binding</keyword>
<evidence type="ECO:0000256" key="4">
    <source>
        <dbReference type="ARBA" id="ARBA00023014"/>
    </source>
</evidence>
<sequence length="699" mass="75952">MNNPAQAPADGVYFRACNLCEAICGLQFTVRGGQVTDVRGDPQDPLSRGHICPKGTALPDLHADPNRLKKPLRRSLEGGRETWTELEWDEALDDVAGRLRAIQEAHGADAVASFQGNPSVHNSGTLLTAGNFLRALGSKNRFTATSTDQLPHHYAAAEMLGHPLLIPIPDLDRTDFLLMLGANPLTSNGSIMTAPNMRERLKAIRERGGRVVLLDPRRTESAQAASEFHFIRPATDALFLMALLNVIFAEGLEKLGHLSDFADGLAELKTATEPFTPEAVAGHTGIAAEVTRQLARDFAAAPRAVAYGRIGLSVQEFGGLCQWLVNVLNAVTGHFDREGGAMFPRPAFDLLMRAKKGETHHSRYRSRVRGLPEFDGELPNAALTEEILTAGQGQIRALVTMAGNPVLSTPSGHQLGKALETLEFMVSIDPYLNETTRHAHIILPPAYGLETEHYDVIFHHFAVRNTARYNSALFPISAEQRYDHQILDGLTERLTGKSGSAPTARLELGLQHGPYKTSLDDLKAQPHGVDFGPLQPCLPERLLTADGRLKLAPAPLLADLERLHGALEQTPPPLVIIGRRQLRSNNSWMHHIPRLMRGPDRCTLQLHPHDAAGWHTGDLIEVTSRTGRVTVPLEITEDVMQGVACLPHGFGHGDPKTRLGVAADHAGASLNDLTDPERLDTLTGNAALNGTPITVRAKA</sequence>
<dbReference type="Pfam" id="PF04879">
    <property type="entry name" value="Molybdop_Fe4S4"/>
    <property type="match status" value="1"/>
</dbReference>
<dbReference type="PROSITE" id="PS51669">
    <property type="entry name" value="4FE4S_MOW_BIS_MGD"/>
    <property type="match status" value="1"/>
</dbReference>
<comment type="similarity">
    <text evidence="1">Belongs to the prokaryotic molybdopterin-containing oxidoreductase family.</text>
</comment>
<dbReference type="Gene3D" id="2.20.25.90">
    <property type="entry name" value="ADC-like domains"/>
    <property type="match status" value="1"/>
</dbReference>
<keyword evidence="8" id="KW-1185">Reference proteome</keyword>
<keyword evidence="4" id="KW-0411">Iron-sulfur</keyword>
<dbReference type="InterPro" id="IPR006657">
    <property type="entry name" value="MoPterin_dinucl-bd_dom"/>
</dbReference>
<dbReference type="PANTHER" id="PTHR43742">
    <property type="entry name" value="TRIMETHYLAMINE-N-OXIDE REDUCTASE"/>
    <property type="match status" value="1"/>
</dbReference>
<dbReference type="Gene3D" id="3.40.228.10">
    <property type="entry name" value="Dimethylsulfoxide Reductase, domain 2"/>
    <property type="match status" value="1"/>
</dbReference>
<dbReference type="EMBL" id="BAABRN010000015">
    <property type="protein sequence ID" value="GAA5501883.1"/>
    <property type="molecule type" value="Genomic_DNA"/>
</dbReference>
<feature type="region of interest" description="Disordered" evidence="5">
    <location>
        <begin position="40"/>
        <end position="66"/>
    </location>
</feature>
<proteinExistence type="inferred from homology"/>
<reference evidence="7 8" key="1">
    <citation type="submission" date="2024-02" db="EMBL/GenBank/DDBJ databases">
        <title>Deinococcus xinjiangensis NBRC 107630.</title>
        <authorList>
            <person name="Ichikawa N."/>
            <person name="Katano-Makiyama Y."/>
            <person name="Hidaka K."/>
        </authorList>
    </citation>
    <scope>NUCLEOTIDE SEQUENCE [LARGE SCALE GENOMIC DNA]</scope>
    <source>
        <strain evidence="7 8">NBRC 107630</strain>
    </source>
</reference>
<evidence type="ECO:0000313" key="8">
    <source>
        <dbReference type="Proteomes" id="UP001458946"/>
    </source>
</evidence>
<dbReference type="Pfam" id="PF00384">
    <property type="entry name" value="Molybdopterin"/>
    <property type="match status" value="1"/>
</dbReference>
<dbReference type="InterPro" id="IPR009010">
    <property type="entry name" value="Asp_de-COase-like_dom_sf"/>
</dbReference>
<evidence type="ECO:0000256" key="1">
    <source>
        <dbReference type="ARBA" id="ARBA00010312"/>
    </source>
</evidence>
<dbReference type="SMART" id="SM00926">
    <property type="entry name" value="Molybdop_Fe4S4"/>
    <property type="match status" value="1"/>
</dbReference>
<keyword evidence="3" id="KW-0408">Iron</keyword>
<gene>
    <name evidence="7" type="primary">psrA</name>
    <name evidence="7" type="ORF">Dxin01_01622</name>
</gene>
<evidence type="ECO:0000256" key="5">
    <source>
        <dbReference type="SAM" id="MobiDB-lite"/>
    </source>
</evidence>
<dbReference type="PANTHER" id="PTHR43742:SF2">
    <property type="entry name" value="ASSIMILATORY NITRATE REDUCTASE CATALYTIC SUBUNIT"/>
    <property type="match status" value="1"/>
</dbReference>
<organism evidence="7 8">
    <name type="scientific">Deinococcus xinjiangensis</name>
    <dbReference type="NCBI Taxonomy" id="457454"/>
    <lineage>
        <taxon>Bacteria</taxon>
        <taxon>Thermotogati</taxon>
        <taxon>Deinococcota</taxon>
        <taxon>Deinococci</taxon>
        <taxon>Deinococcales</taxon>
        <taxon>Deinococcaceae</taxon>
        <taxon>Deinococcus</taxon>
    </lineage>
</organism>
<comment type="caution">
    <text evidence="7">The sequence shown here is derived from an EMBL/GenBank/DDBJ whole genome shotgun (WGS) entry which is preliminary data.</text>
</comment>
<dbReference type="InterPro" id="IPR050612">
    <property type="entry name" value="Prok_Mopterin_Oxidored"/>
</dbReference>
<dbReference type="SUPFAM" id="SSF53706">
    <property type="entry name" value="Formate dehydrogenase/DMSO reductase, domains 1-3"/>
    <property type="match status" value="1"/>
</dbReference>
<dbReference type="Proteomes" id="UP001458946">
    <property type="component" value="Unassembled WGS sequence"/>
</dbReference>
<dbReference type="SUPFAM" id="SSF50692">
    <property type="entry name" value="ADC-like"/>
    <property type="match status" value="1"/>
</dbReference>
<dbReference type="Gene3D" id="3.40.50.740">
    <property type="match status" value="1"/>
</dbReference>
<protein>
    <submittedName>
        <fullName evidence="7">Polysulfide reductase chain A</fullName>
    </submittedName>
</protein>
<dbReference type="RefSeq" id="WP_353541856.1">
    <property type="nucleotide sequence ID" value="NZ_BAABRN010000015.1"/>
</dbReference>
<dbReference type="Pfam" id="PF01568">
    <property type="entry name" value="Molydop_binding"/>
    <property type="match status" value="1"/>
</dbReference>
<name>A0ABP9V9D5_9DEIO</name>
<evidence type="ECO:0000259" key="6">
    <source>
        <dbReference type="PROSITE" id="PS51669"/>
    </source>
</evidence>
<feature type="domain" description="4Fe-4S Mo/W bis-MGD-type" evidence="6">
    <location>
        <begin position="10"/>
        <end position="66"/>
    </location>
</feature>
<evidence type="ECO:0000256" key="2">
    <source>
        <dbReference type="ARBA" id="ARBA00022723"/>
    </source>
</evidence>
<dbReference type="Gene3D" id="2.40.40.20">
    <property type="match status" value="1"/>
</dbReference>
<dbReference type="InterPro" id="IPR006963">
    <property type="entry name" value="Mopterin_OxRdtase_4Fe-4S_dom"/>
</dbReference>
<dbReference type="InterPro" id="IPR006656">
    <property type="entry name" value="Mopterin_OxRdtase"/>
</dbReference>
<accession>A0ABP9V9D5</accession>
<evidence type="ECO:0000256" key="3">
    <source>
        <dbReference type="ARBA" id="ARBA00023004"/>
    </source>
</evidence>
<evidence type="ECO:0000313" key="7">
    <source>
        <dbReference type="EMBL" id="GAA5501883.1"/>
    </source>
</evidence>